<feature type="transmembrane region" description="Helical" evidence="8">
    <location>
        <begin position="255"/>
        <end position="277"/>
    </location>
</feature>
<reference evidence="9 10" key="1">
    <citation type="submission" date="2021-06" db="EMBL/GenBank/DDBJ databases">
        <title>Enterococcus alishanensis sp. nov., a novel lactic acid bacterium isolated from fresh coffee beans.</title>
        <authorList>
            <person name="Chen Y.-S."/>
        </authorList>
    </citation>
    <scope>NUCLEOTIDE SEQUENCE [LARGE SCALE GENOMIC DNA]</scope>
    <source>
        <strain evidence="9 10">ALS3</strain>
    </source>
</reference>
<keyword evidence="5 8" id="KW-0812">Transmembrane</keyword>
<feature type="transmembrane region" description="Helical" evidence="8">
    <location>
        <begin position="407"/>
        <end position="428"/>
    </location>
</feature>
<feature type="transmembrane region" description="Helical" evidence="8">
    <location>
        <begin position="12"/>
        <end position="31"/>
    </location>
</feature>
<evidence type="ECO:0000256" key="8">
    <source>
        <dbReference type="RuleBase" id="RU363064"/>
    </source>
</evidence>
<feature type="transmembrane region" description="Helical" evidence="8">
    <location>
        <begin position="192"/>
        <end position="212"/>
    </location>
</feature>
<comment type="subcellular location">
    <subcellularLocation>
        <location evidence="1 8">Cell membrane</location>
        <topology evidence="1 8">Multi-pass membrane protein</topology>
    </subcellularLocation>
</comment>
<feature type="transmembrane region" description="Helical" evidence="8">
    <location>
        <begin position="359"/>
        <end position="386"/>
    </location>
</feature>
<dbReference type="RefSeq" id="WP_218325346.1">
    <property type="nucleotide sequence ID" value="NZ_JAHUZB010000002.1"/>
</dbReference>
<dbReference type="Pfam" id="PF01235">
    <property type="entry name" value="Na_Ala_symp"/>
    <property type="match status" value="1"/>
</dbReference>
<evidence type="ECO:0000313" key="10">
    <source>
        <dbReference type="Proteomes" id="UP000774130"/>
    </source>
</evidence>
<evidence type="ECO:0000313" key="9">
    <source>
        <dbReference type="EMBL" id="MBV7390302.1"/>
    </source>
</evidence>
<evidence type="ECO:0000256" key="1">
    <source>
        <dbReference type="ARBA" id="ARBA00004651"/>
    </source>
</evidence>
<feature type="transmembrane region" description="Helical" evidence="8">
    <location>
        <begin position="224"/>
        <end position="243"/>
    </location>
</feature>
<gene>
    <name evidence="9" type="ORF">KUA55_06380</name>
</gene>
<feature type="transmembrane region" description="Helical" evidence="8">
    <location>
        <begin position="434"/>
        <end position="451"/>
    </location>
</feature>
<accession>A0ABS6TBN5</accession>
<keyword evidence="6 8" id="KW-1133">Transmembrane helix</keyword>
<dbReference type="Proteomes" id="UP000774130">
    <property type="component" value="Unassembled WGS sequence"/>
</dbReference>
<comment type="similarity">
    <text evidence="2 8">Belongs to the alanine or glycine:cation symporter (AGCS) (TC 2.A.25) family.</text>
</comment>
<proteinExistence type="inferred from homology"/>
<keyword evidence="8" id="KW-0769">Symport</keyword>
<dbReference type="PANTHER" id="PTHR30330">
    <property type="entry name" value="AGSS FAMILY TRANSPORTER, SODIUM-ALANINE"/>
    <property type="match status" value="1"/>
</dbReference>
<evidence type="ECO:0000256" key="2">
    <source>
        <dbReference type="ARBA" id="ARBA00009261"/>
    </source>
</evidence>
<evidence type="ECO:0000256" key="4">
    <source>
        <dbReference type="ARBA" id="ARBA00022475"/>
    </source>
</evidence>
<feature type="transmembrane region" description="Helical" evidence="8">
    <location>
        <begin position="319"/>
        <end position="339"/>
    </location>
</feature>
<name>A0ABS6TBN5_9ENTE</name>
<dbReference type="InterPro" id="IPR001463">
    <property type="entry name" value="Na/Ala_symport"/>
</dbReference>
<evidence type="ECO:0000256" key="5">
    <source>
        <dbReference type="ARBA" id="ARBA00022692"/>
    </source>
</evidence>
<keyword evidence="7 8" id="KW-0472">Membrane</keyword>
<comment type="caution">
    <text evidence="9">The sequence shown here is derived from an EMBL/GenBank/DDBJ whole genome shotgun (WGS) entry which is preliminary data.</text>
</comment>
<evidence type="ECO:0000256" key="7">
    <source>
        <dbReference type="ARBA" id="ARBA00023136"/>
    </source>
</evidence>
<evidence type="ECO:0000256" key="3">
    <source>
        <dbReference type="ARBA" id="ARBA00022448"/>
    </source>
</evidence>
<evidence type="ECO:0000256" key="6">
    <source>
        <dbReference type="ARBA" id="ARBA00022989"/>
    </source>
</evidence>
<sequence>MDAFLTRINSLIWGAPMILLILGVGIILTIGSRGIQIRKLPLALKYMVKNEDGGEGDVTSFQALTTALSATIGTGNIVGVATAIVSGGPGALFWLEIAGLLGMATKYAEGLLAVKYRTFDDQGKALGGPFYYIEKGLGMKWRWLAKMFAFFGAIAGIIGIGTITQINGITSSAQVFFDPNNAHTISLFGNDYSLAVVISGAIVTVLVSIVLVGGVTRIAKVSEIVVPAMIVLYVGLCLFMIIFNIGRLPAVIVEIIQSAFGLRAVSGGALGAMMIAMQRGIARGIFSNESGLGSAPIAAAAAQSKEPVRQGLVSMTGTFIDTLVVCNMTGMAIILTGAWDQGLEGSAVTIFAFTQALPISQTLASFLLMLCLTFFAFTTILGWNYYSERCLSYLTGGNTKFSSAFRVLYILAVFIGPYLTVTMVWTIADIFNGLMAFPNIVALILLSPVVIRETKSYFSRMAAGQLDEQLSMSDLAVSIDQYQEEPDIDVNKENDLIQAIKQEDD</sequence>
<dbReference type="NCBIfam" id="TIGR00835">
    <property type="entry name" value="agcS"/>
    <property type="match status" value="1"/>
</dbReference>
<keyword evidence="10" id="KW-1185">Reference proteome</keyword>
<keyword evidence="3 8" id="KW-0813">Transport</keyword>
<organism evidence="9 10">
    <name type="scientific">Enterococcus alishanensis</name>
    <dbReference type="NCBI Taxonomy" id="1303817"/>
    <lineage>
        <taxon>Bacteria</taxon>
        <taxon>Bacillati</taxon>
        <taxon>Bacillota</taxon>
        <taxon>Bacilli</taxon>
        <taxon>Lactobacillales</taxon>
        <taxon>Enterococcaceae</taxon>
        <taxon>Enterococcus</taxon>
    </lineage>
</organism>
<keyword evidence="4 8" id="KW-1003">Cell membrane</keyword>
<feature type="transmembrane region" description="Helical" evidence="8">
    <location>
        <begin position="143"/>
        <end position="163"/>
    </location>
</feature>
<protein>
    <submittedName>
        <fullName evidence="9">Sodium:alanine symporter family protein</fullName>
    </submittedName>
</protein>
<dbReference type="EMBL" id="JAHUZB010000002">
    <property type="protein sequence ID" value="MBV7390302.1"/>
    <property type="molecule type" value="Genomic_DNA"/>
</dbReference>
<dbReference type="PANTHER" id="PTHR30330:SF3">
    <property type="entry name" value="TRANSCRIPTIONAL REGULATOR, LRP FAMILY"/>
    <property type="match status" value="1"/>
</dbReference>